<dbReference type="EMBL" id="FNRF01000001">
    <property type="protein sequence ID" value="SDZ94117.1"/>
    <property type="molecule type" value="Genomic_DNA"/>
</dbReference>
<evidence type="ECO:0000256" key="1">
    <source>
        <dbReference type="SAM" id="Coils"/>
    </source>
</evidence>
<sequence>MSYRLKDNLNSKYFEAANALTSKKARRRIVAYVESYDDIYFWRTVLSEFENDKRYFEVMLPSKINLTRGKKSVLMNFLEEGGRSMEDGDILGRDMIACVDADYDYLIQGRTRQSQRILNSPYVFHTYVYAIENFQCYAPSLHNVCVSVTLNDHRIFDFRDYFQQFSEAIFPLFVWSVMVYRNGNYSRFSITDFCRIADPGGFSVQNPVASINNVKRKVRTKINDLQRQFPDAKEEYLRTKDDILALGVTPQTTYLYIQGHHLFDTVVSPILSKVCNLLRQERQNEIYHASAHRTQKRNEMSCYENSLQDIKTMLKKNTGYMSCEQFQRLQSDIRSYLDEGL</sequence>
<organism evidence="3 4">
    <name type="scientific">Xylanibacter ruminicola</name>
    <name type="common">Prevotella ruminicola</name>
    <dbReference type="NCBI Taxonomy" id="839"/>
    <lineage>
        <taxon>Bacteria</taxon>
        <taxon>Pseudomonadati</taxon>
        <taxon>Bacteroidota</taxon>
        <taxon>Bacteroidia</taxon>
        <taxon>Bacteroidales</taxon>
        <taxon>Prevotellaceae</taxon>
        <taxon>Xylanibacter</taxon>
    </lineage>
</organism>
<dbReference type="InterPro" id="IPR029492">
    <property type="entry name" value="DUF4435"/>
</dbReference>
<accession>A0A1H3X3Z8</accession>
<dbReference type="Pfam" id="PF14491">
    <property type="entry name" value="DUF4435"/>
    <property type="match status" value="1"/>
</dbReference>
<name>A0A1H3X3Z8_XYLRU</name>
<evidence type="ECO:0000313" key="4">
    <source>
        <dbReference type="Proteomes" id="UP000182257"/>
    </source>
</evidence>
<dbReference type="RefSeq" id="WP_074759742.1">
    <property type="nucleotide sequence ID" value="NZ_FNRF01000001.1"/>
</dbReference>
<feature type="coiled-coil region" evidence="1">
    <location>
        <begin position="208"/>
        <end position="242"/>
    </location>
</feature>
<reference evidence="3 4" key="1">
    <citation type="submission" date="2016-10" db="EMBL/GenBank/DDBJ databases">
        <authorList>
            <person name="de Groot N.N."/>
        </authorList>
    </citation>
    <scope>NUCLEOTIDE SEQUENCE [LARGE SCALE GENOMIC DNA]</scope>
    <source>
        <strain evidence="3 4">D31d</strain>
    </source>
</reference>
<gene>
    <name evidence="3" type="ORF">SAMN05216462_0058</name>
</gene>
<keyword evidence="1" id="KW-0175">Coiled coil</keyword>
<dbReference type="OrthoDB" id="1091676at2"/>
<feature type="domain" description="DUF4435" evidence="2">
    <location>
        <begin position="27"/>
        <end position="282"/>
    </location>
</feature>
<proteinExistence type="predicted"/>
<evidence type="ECO:0000313" key="3">
    <source>
        <dbReference type="EMBL" id="SDZ94117.1"/>
    </source>
</evidence>
<evidence type="ECO:0000259" key="2">
    <source>
        <dbReference type="Pfam" id="PF14491"/>
    </source>
</evidence>
<dbReference type="AlphaFoldDB" id="A0A1H3X3Z8"/>
<dbReference type="Proteomes" id="UP000182257">
    <property type="component" value="Unassembled WGS sequence"/>
</dbReference>
<protein>
    <recommendedName>
        <fullName evidence="2">DUF4435 domain-containing protein</fullName>
    </recommendedName>
</protein>